<protein>
    <submittedName>
        <fullName evidence="1">Uncharacterized protein</fullName>
    </submittedName>
</protein>
<gene>
    <name evidence="1" type="ORF">WH47_08879</name>
</gene>
<organism evidence="1 2">
    <name type="scientific">Habropoda laboriosa</name>
    <dbReference type="NCBI Taxonomy" id="597456"/>
    <lineage>
        <taxon>Eukaryota</taxon>
        <taxon>Metazoa</taxon>
        <taxon>Ecdysozoa</taxon>
        <taxon>Arthropoda</taxon>
        <taxon>Hexapoda</taxon>
        <taxon>Insecta</taxon>
        <taxon>Pterygota</taxon>
        <taxon>Neoptera</taxon>
        <taxon>Endopterygota</taxon>
        <taxon>Hymenoptera</taxon>
        <taxon>Apocrita</taxon>
        <taxon>Aculeata</taxon>
        <taxon>Apoidea</taxon>
        <taxon>Anthophila</taxon>
        <taxon>Apidae</taxon>
        <taxon>Habropoda</taxon>
    </lineage>
</organism>
<name>A0A0L7R6V3_9HYME</name>
<dbReference type="AlphaFoldDB" id="A0A0L7R6V3"/>
<evidence type="ECO:0000313" key="1">
    <source>
        <dbReference type="EMBL" id="KOC66486.1"/>
    </source>
</evidence>
<dbReference type="Proteomes" id="UP000053825">
    <property type="component" value="Unassembled WGS sequence"/>
</dbReference>
<keyword evidence="2" id="KW-1185">Reference proteome</keyword>
<evidence type="ECO:0000313" key="2">
    <source>
        <dbReference type="Proteomes" id="UP000053825"/>
    </source>
</evidence>
<reference evidence="1 2" key="1">
    <citation type="submission" date="2015-07" db="EMBL/GenBank/DDBJ databases">
        <title>The genome of Habropoda laboriosa.</title>
        <authorList>
            <person name="Pan H."/>
            <person name="Kapheim K."/>
        </authorList>
    </citation>
    <scope>NUCLEOTIDE SEQUENCE [LARGE SCALE GENOMIC DNA]</scope>
    <source>
        <strain evidence="1">0110345459</strain>
    </source>
</reference>
<proteinExistence type="predicted"/>
<accession>A0A0L7R6V3</accession>
<dbReference type="EMBL" id="KQ414646">
    <property type="protein sequence ID" value="KOC66486.1"/>
    <property type="molecule type" value="Genomic_DNA"/>
</dbReference>
<sequence>MLFHIAAAAVLTNIAFLEIYSFYDIPEGRDVQYLSDEVNPPFNFTFFRSQLPRNIVQT</sequence>